<name>A0A0L6VUY6_9BASI</name>
<protein>
    <recommendedName>
        <fullName evidence="1">holo-[acyl-carrier-protein] synthase</fullName>
        <ecNumber evidence="1">2.7.8.7</ecNumber>
    </recommendedName>
</protein>
<keyword evidence="5" id="KW-1185">Reference proteome</keyword>
<dbReference type="GO" id="GO:0000287">
    <property type="term" value="F:magnesium ion binding"/>
    <property type="evidence" value="ECO:0007669"/>
    <property type="project" value="InterPro"/>
</dbReference>
<dbReference type="STRING" id="27349.A0A0L6VUY6"/>
<dbReference type="PANTHER" id="PTHR12215">
    <property type="entry name" value="PHOSPHOPANTETHEINE TRANSFERASE"/>
    <property type="match status" value="1"/>
</dbReference>
<gene>
    <name evidence="4" type="ORF">VP01_1025g2</name>
</gene>
<dbReference type="InterPro" id="IPR037143">
    <property type="entry name" value="4-PPantetheinyl_Trfase_dom_sf"/>
</dbReference>
<dbReference type="EC" id="2.7.8.7" evidence="1"/>
<evidence type="ECO:0000313" key="4">
    <source>
        <dbReference type="EMBL" id="KNZ64464.1"/>
    </source>
</evidence>
<organism evidence="4 5">
    <name type="scientific">Puccinia sorghi</name>
    <dbReference type="NCBI Taxonomy" id="27349"/>
    <lineage>
        <taxon>Eukaryota</taxon>
        <taxon>Fungi</taxon>
        <taxon>Dikarya</taxon>
        <taxon>Basidiomycota</taxon>
        <taxon>Pucciniomycotina</taxon>
        <taxon>Pucciniomycetes</taxon>
        <taxon>Pucciniales</taxon>
        <taxon>Pucciniaceae</taxon>
        <taxon>Puccinia</taxon>
    </lineage>
</organism>
<comment type="caution">
    <text evidence="4">The sequence shown here is derived from an EMBL/GenBank/DDBJ whole genome shotgun (WGS) entry which is preliminary data.</text>
</comment>
<sequence length="135" mass="15223">MVVRLSTWIVDISGWEPDPIEWTATLAQFSPEIQAKIRSYHHHIDAQRSLVGKLLVHTIVCRTYSVPWDSIKIQTRSDGKPYLDTPLPPGCRFQFNLSHDGSMVVCCFSEENWGPLTTQATTQKISVSPGIQATR</sequence>
<dbReference type="InterPro" id="IPR055066">
    <property type="entry name" value="AASDHPPT_N"/>
</dbReference>
<dbReference type="GO" id="GO:0019878">
    <property type="term" value="P:lysine biosynthetic process via aminoadipic acid"/>
    <property type="evidence" value="ECO:0007669"/>
    <property type="project" value="TreeGrafter"/>
</dbReference>
<dbReference type="GO" id="GO:0008897">
    <property type="term" value="F:holo-[acyl-carrier-protein] synthase activity"/>
    <property type="evidence" value="ECO:0007669"/>
    <property type="project" value="UniProtKB-EC"/>
</dbReference>
<dbReference type="InterPro" id="IPR050559">
    <property type="entry name" value="P-Pant_transferase_sf"/>
</dbReference>
<evidence type="ECO:0000256" key="2">
    <source>
        <dbReference type="ARBA" id="ARBA00022679"/>
    </source>
</evidence>
<dbReference type="SUPFAM" id="SSF56214">
    <property type="entry name" value="4'-phosphopantetheinyl transferase"/>
    <property type="match status" value="1"/>
</dbReference>
<dbReference type="GO" id="GO:0005829">
    <property type="term" value="C:cytosol"/>
    <property type="evidence" value="ECO:0007669"/>
    <property type="project" value="TreeGrafter"/>
</dbReference>
<dbReference type="Proteomes" id="UP000037035">
    <property type="component" value="Unassembled WGS sequence"/>
</dbReference>
<feature type="domain" description="4'-phosphopantetheinyl transferase N-terminal" evidence="3">
    <location>
        <begin position="14"/>
        <end position="106"/>
    </location>
</feature>
<evidence type="ECO:0000313" key="5">
    <source>
        <dbReference type="Proteomes" id="UP000037035"/>
    </source>
</evidence>
<dbReference type="VEuPathDB" id="FungiDB:VP01_1025g2"/>
<keyword evidence="2" id="KW-0808">Transferase</keyword>
<dbReference type="Gene3D" id="3.90.470.20">
    <property type="entry name" value="4'-phosphopantetheinyl transferase domain"/>
    <property type="match status" value="1"/>
</dbReference>
<evidence type="ECO:0000256" key="1">
    <source>
        <dbReference type="ARBA" id="ARBA00013172"/>
    </source>
</evidence>
<reference evidence="4 5" key="1">
    <citation type="submission" date="2015-08" db="EMBL/GenBank/DDBJ databases">
        <title>Next Generation Sequencing and Analysis of the Genome of Puccinia sorghi L Schw, the Causal Agent of Maize Common Rust.</title>
        <authorList>
            <person name="Rochi L."/>
            <person name="Burguener G."/>
            <person name="Darino M."/>
            <person name="Turjanski A."/>
            <person name="Kreff E."/>
            <person name="Dieguez M.J."/>
            <person name="Sacco F."/>
        </authorList>
    </citation>
    <scope>NUCLEOTIDE SEQUENCE [LARGE SCALE GENOMIC DNA]</scope>
    <source>
        <strain evidence="4 5">RO10H11247</strain>
    </source>
</reference>
<dbReference type="PANTHER" id="PTHR12215:SF10">
    <property type="entry name" value="L-AMINOADIPATE-SEMIALDEHYDE DEHYDROGENASE-PHOSPHOPANTETHEINYL TRANSFERASE"/>
    <property type="match status" value="1"/>
</dbReference>
<dbReference type="EMBL" id="LAVV01000288">
    <property type="protein sequence ID" value="KNZ64464.1"/>
    <property type="molecule type" value="Genomic_DNA"/>
</dbReference>
<accession>A0A0L6VUY6</accession>
<dbReference type="OrthoDB" id="26719at2759"/>
<proteinExistence type="predicted"/>
<evidence type="ECO:0000259" key="3">
    <source>
        <dbReference type="Pfam" id="PF22624"/>
    </source>
</evidence>
<dbReference type="Pfam" id="PF22624">
    <property type="entry name" value="AASDHPPT_N"/>
    <property type="match status" value="1"/>
</dbReference>
<dbReference type="AlphaFoldDB" id="A0A0L6VUY6"/>